<keyword evidence="6" id="KW-1185">Reference proteome</keyword>
<comment type="subcellular location">
    <subcellularLocation>
        <location evidence="4">Secreted</location>
        <location evidence="4">Extracellular space</location>
        <location evidence="4">Apoplast</location>
    </subcellularLocation>
</comment>
<dbReference type="AlphaFoldDB" id="A0AAN8WDL8"/>
<accession>A0AAN8WDL8</accession>
<keyword evidence="3 4" id="KW-0964">Secreted</keyword>
<dbReference type="Proteomes" id="UP001370490">
    <property type="component" value="Unassembled WGS sequence"/>
</dbReference>
<dbReference type="GO" id="GO:0048046">
    <property type="term" value="C:apoplast"/>
    <property type="evidence" value="ECO:0007669"/>
    <property type="project" value="UniProtKB-SubCell"/>
</dbReference>
<dbReference type="GO" id="GO:0009699">
    <property type="term" value="P:phenylpropanoid biosynthetic process"/>
    <property type="evidence" value="ECO:0007669"/>
    <property type="project" value="UniProtKB-ARBA"/>
</dbReference>
<dbReference type="Gene3D" id="2.40.480.10">
    <property type="entry name" value="Allene oxide cyclase-like"/>
    <property type="match status" value="1"/>
</dbReference>
<protein>
    <recommendedName>
        <fullName evidence="4">Dirigent protein</fullName>
    </recommendedName>
</protein>
<comment type="similarity">
    <text evidence="1 4">Belongs to the plant dirigent protein family.</text>
</comment>
<sequence length="235" mass="25662">MAKAANLLMLLSMFVVLAPLAQGADDLIRKIRPGKEKVTRLSLYYHNVEHGDNPTTLTVAQAANSANSPTAFGMVKIIDNPLTIRPDPKSKLVGRAHGLYAYQGAFDFDILMVVDLAFTDGIYNGSTLNIVGRNHNAVHVRDTPIVGGTGVFAFARGIATISTYFLNLTSGLDVILLFNLTITNQHQDDKVIDHHIRGTTSAKPKTLLQENCKQKPRSRILASNMPSNSNPLWNV</sequence>
<gene>
    <name evidence="5" type="ORF">RJ641_013946</name>
</gene>
<evidence type="ECO:0000313" key="5">
    <source>
        <dbReference type="EMBL" id="KAK6946402.1"/>
    </source>
</evidence>
<comment type="caution">
    <text evidence="5">The sequence shown here is derived from an EMBL/GenBank/DDBJ whole genome shotgun (WGS) entry which is preliminary data.</text>
</comment>
<dbReference type="InterPro" id="IPR044859">
    <property type="entry name" value="Allene_oxi_cyc_Dirigent"/>
</dbReference>
<keyword evidence="4" id="KW-0052">Apoplast</keyword>
<proteinExistence type="inferred from homology"/>
<feature type="chain" id="PRO_5042663211" description="Dirigent protein" evidence="4">
    <location>
        <begin position="24"/>
        <end position="235"/>
    </location>
</feature>
<feature type="signal peptide" evidence="4">
    <location>
        <begin position="1"/>
        <end position="23"/>
    </location>
</feature>
<evidence type="ECO:0000313" key="6">
    <source>
        <dbReference type="Proteomes" id="UP001370490"/>
    </source>
</evidence>
<evidence type="ECO:0000256" key="3">
    <source>
        <dbReference type="ARBA" id="ARBA00022525"/>
    </source>
</evidence>
<organism evidence="5 6">
    <name type="scientific">Dillenia turbinata</name>
    <dbReference type="NCBI Taxonomy" id="194707"/>
    <lineage>
        <taxon>Eukaryota</taxon>
        <taxon>Viridiplantae</taxon>
        <taxon>Streptophyta</taxon>
        <taxon>Embryophyta</taxon>
        <taxon>Tracheophyta</taxon>
        <taxon>Spermatophyta</taxon>
        <taxon>Magnoliopsida</taxon>
        <taxon>eudicotyledons</taxon>
        <taxon>Gunneridae</taxon>
        <taxon>Pentapetalae</taxon>
        <taxon>Dilleniales</taxon>
        <taxon>Dilleniaceae</taxon>
        <taxon>Dillenia</taxon>
    </lineage>
</organism>
<comment type="function">
    <text evidence="4">Dirigent proteins impart stereoselectivity on the phenoxy radical-coupling reaction, yielding optically active lignans from two molecules of coniferyl alcohol in the biosynthesis of lignans, flavonolignans, and alkaloids and thus plays a central role in plant secondary metabolism.</text>
</comment>
<dbReference type="Pfam" id="PF03018">
    <property type="entry name" value="Dirigent"/>
    <property type="match status" value="1"/>
</dbReference>
<evidence type="ECO:0000256" key="1">
    <source>
        <dbReference type="ARBA" id="ARBA00010746"/>
    </source>
</evidence>
<comment type="subunit">
    <text evidence="2 4">Homodimer.</text>
</comment>
<evidence type="ECO:0000256" key="2">
    <source>
        <dbReference type="ARBA" id="ARBA00011738"/>
    </source>
</evidence>
<reference evidence="5 6" key="1">
    <citation type="submission" date="2023-12" db="EMBL/GenBank/DDBJ databases">
        <title>A high-quality genome assembly for Dillenia turbinata (Dilleniales).</title>
        <authorList>
            <person name="Chanderbali A."/>
        </authorList>
    </citation>
    <scope>NUCLEOTIDE SEQUENCE [LARGE SCALE GENOMIC DNA]</scope>
    <source>
        <strain evidence="5">LSX21</strain>
        <tissue evidence="5">Leaf</tissue>
    </source>
</reference>
<dbReference type="PANTHER" id="PTHR21495">
    <property type="entry name" value="NUCLEOPORIN-RELATED"/>
    <property type="match status" value="1"/>
</dbReference>
<name>A0AAN8WDL8_9MAGN</name>
<dbReference type="EMBL" id="JBAMMX010000002">
    <property type="protein sequence ID" value="KAK6946402.1"/>
    <property type="molecule type" value="Genomic_DNA"/>
</dbReference>
<keyword evidence="4" id="KW-0732">Signal</keyword>
<evidence type="ECO:0000256" key="4">
    <source>
        <dbReference type="RuleBase" id="RU363099"/>
    </source>
</evidence>
<dbReference type="InterPro" id="IPR004265">
    <property type="entry name" value="Dirigent"/>
</dbReference>